<reference evidence="13 14" key="1">
    <citation type="journal article" date="2016" name="Genome Biol. Evol.">
        <title>Divergent and convergent evolution of fungal pathogenicity.</title>
        <authorList>
            <person name="Shang Y."/>
            <person name="Xiao G."/>
            <person name="Zheng P."/>
            <person name="Cen K."/>
            <person name="Zhan S."/>
            <person name="Wang C."/>
        </authorList>
    </citation>
    <scope>NUCLEOTIDE SEQUENCE [LARGE SCALE GENOMIC DNA]</scope>
    <source>
        <strain evidence="13 14">RCEF 1005</strain>
    </source>
</reference>
<dbReference type="InterPro" id="IPR040459">
    <property type="entry name" value="MJ1316"/>
</dbReference>
<dbReference type="Gene3D" id="3.30.460.10">
    <property type="entry name" value="Beta Polymerase, domain 2"/>
    <property type="match status" value="1"/>
</dbReference>
<dbReference type="EMBL" id="AZHF01000001">
    <property type="protein sequence ID" value="OAA80794.1"/>
    <property type="molecule type" value="Genomic_DNA"/>
</dbReference>
<dbReference type="Pfam" id="PF04457">
    <property type="entry name" value="MJ1316"/>
    <property type="match status" value="1"/>
</dbReference>
<evidence type="ECO:0000259" key="10">
    <source>
        <dbReference type="Pfam" id="PF03372"/>
    </source>
</evidence>
<keyword evidence="5" id="KW-0808">Transferase</keyword>
<dbReference type="PANTHER" id="PTHR10682:SF23">
    <property type="entry name" value="POLYNUCLEOTIDE ADENYLYLTRANSFERASE"/>
    <property type="match status" value="1"/>
</dbReference>
<dbReference type="GO" id="GO:0003723">
    <property type="term" value="F:RNA binding"/>
    <property type="evidence" value="ECO:0007669"/>
    <property type="project" value="InterPro"/>
</dbReference>
<evidence type="ECO:0000256" key="8">
    <source>
        <dbReference type="ARBA" id="ARBA00023242"/>
    </source>
</evidence>
<dbReference type="Gene3D" id="1.10.1410.10">
    <property type="match status" value="1"/>
</dbReference>
<keyword evidence="14" id="KW-1185">Reference proteome</keyword>
<keyword evidence="8" id="KW-0539">Nucleus</keyword>
<evidence type="ECO:0000256" key="4">
    <source>
        <dbReference type="ARBA" id="ARBA00022664"/>
    </source>
</evidence>
<dbReference type="InterPro" id="IPR005135">
    <property type="entry name" value="Endo/exonuclease/phosphatase"/>
</dbReference>
<feature type="domain" description="Endonuclease/exonuclease/phosphatase" evidence="10">
    <location>
        <begin position="259"/>
        <end position="534"/>
    </location>
</feature>
<evidence type="ECO:0000256" key="3">
    <source>
        <dbReference type="ARBA" id="ARBA00012388"/>
    </source>
</evidence>
<name>A0A168JRS7_CORDF</name>
<evidence type="ECO:0000256" key="5">
    <source>
        <dbReference type="ARBA" id="ARBA00022679"/>
    </source>
</evidence>
<comment type="subcellular location">
    <subcellularLocation>
        <location evidence="1">Nucleus</location>
    </subcellularLocation>
</comment>
<dbReference type="InterPro" id="IPR011068">
    <property type="entry name" value="NuclTrfase_I-like_C"/>
</dbReference>
<gene>
    <name evidence="13" type="ORF">LEL_00339</name>
</gene>
<evidence type="ECO:0000256" key="6">
    <source>
        <dbReference type="ARBA" id="ARBA00022741"/>
    </source>
</evidence>
<evidence type="ECO:0000256" key="9">
    <source>
        <dbReference type="SAM" id="MobiDB-lite"/>
    </source>
</evidence>
<dbReference type="Gene3D" id="3.60.10.10">
    <property type="entry name" value="Endonuclease/exonuclease/phosphatase"/>
    <property type="match status" value="1"/>
</dbReference>
<dbReference type="GO" id="GO:1990817">
    <property type="term" value="F:poly(A) RNA polymerase activity"/>
    <property type="evidence" value="ECO:0007669"/>
    <property type="project" value="UniProtKB-EC"/>
</dbReference>
<feature type="region of interest" description="Disordered" evidence="9">
    <location>
        <begin position="1080"/>
        <end position="1138"/>
    </location>
</feature>
<keyword evidence="4" id="KW-0507">mRNA processing</keyword>
<dbReference type="SUPFAM" id="SSF56219">
    <property type="entry name" value="DNase I-like"/>
    <property type="match status" value="1"/>
</dbReference>
<evidence type="ECO:0000256" key="1">
    <source>
        <dbReference type="ARBA" id="ARBA00004123"/>
    </source>
</evidence>
<evidence type="ECO:0000313" key="14">
    <source>
        <dbReference type="Proteomes" id="UP000076881"/>
    </source>
</evidence>
<organism evidence="13 14">
    <name type="scientific">Akanthomyces lecanii RCEF 1005</name>
    <dbReference type="NCBI Taxonomy" id="1081108"/>
    <lineage>
        <taxon>Eukaryota</taxon>
        <taxon>Fungi</taxon>
        <taxon>Dikarya</taxon>
        <taxon>Ascomycota</taxon>
        <taxon>Pezizomycotina</taxon>
        <taxon>Sordariomycetes</taxon>
        <taxon>Hypocreomycetidae</taxon>
        <taxon>Hypocreales</taxon>
        <taxon>Cordycipitaceae</taxon>
        <taxon>Akanthomyces</taxon>
        <taxon>Cordyceps confragosa</taxon>
    </lineage>
</organism>
<dbReference type="Gene3D" id="3.90.1140.10">
    <property type="entry name" value="Cyclic phosphodiesterase"/>
    <property type="match status" value="1"/>
</dbReference>
<comment type="caution">
    <text evidence="13">The sequence shown here is derived from an EMBL/GenBank/DDBJ whole genome shotgun (WGS) entry which is preliminary data.</text>
</comment>
<dbReference type="Pfam" id="PF03372">
    <property type="entry name" value="Exo_endo_phos"/>
    <property type="match status" value="1"/>
</dbReference>
<evidence type="ECO:0000259" key="11">
    <source>
        <dbReference type="Pfam" id="PF04457"/>
    </source>
</evidence>
<dbReference type="GO" id="GO:0005634">
    <property type="term" value="C:nucleus"/>
    <property type="evidence" value="ECO:0007669"/>
    <property type="project" value="UniProtKB-SubCell"/>
</dbReference>
<keyword evidence="6" id="KW-0547">Nucleotide-binding</keyword>
<dbReference type="PANTHER" id="PTHR10682">
    <property type="entry name" value="POLY A POLYMERASE"/>
    <property type="match status" value="1"/>
</dbReference>
<dbReference type="InterPro" id="IPR009097">
    <property type="entry name" value="Cyclic_Pdiesterase"/>
</dbReference>
<dbReference type="SUPFAM" id="SSF55144">
    <property type="entry name" value="LigT-like"/>
    <property type="match status" value="1"/>
</dbReference>
<dbReference type="InterPro" id="IPR007012">
    <property type="entry name" value="PolA_pol_cen_dom"/>
</dbReference>
<dbReference type="InterPro" id="IPR043519">
    <property type="entry name" value="NT_sf"/>
</dbReference>
<dbReference type="GO" id="GO:0031123">
    <property type="term" value="P:RNA 3'-end processing"/>
    <property type="evidence" value="ECO:0007669"/>
    <property type="project" value="InterPro"/>
</dbReference>
<keyword evidence="7" id="KW-0067">ATP-binding</keyword>
<dbReference type="SUPFAM" id="SSF81631">
    <property type="entry name" value="PAP/OAS1 substrate-binding domain"/>
    <property type="match status" value="1"/>
</dbReference>
<dbReference type="AlphaFoldDB" id="A0A168JRS7"/>
<dbReference type="EC" id="2.7.7.19" evidence="3"/>
<feature type="compositionally biased region" description="Acidic residues" evidence="9">
    <location>
        <begin position="1080"/>
        <end position="1108"/>
    </location>
</feature>
<dbReference type="STRING" id="1081108.A0A168JRS7"/>
<protein>
    <recommendedName>
        <fullName evidence="3">polynucleotide adenylyltransferase</fullName>
        <ecNumber evidence="3">2.7.7.19</ecNumber>
    </recommendedName>
</protein>
<dbReference type="Pfam" id="PF13563">
    <property type="entry name" value="2_5_RNA_ligase2"/>
    <property type="match status" value="1"/>
</dbReference>
<comment type="similarity">
    <text evidence="2">Belongs to the poly(A) polymerase family.</text>
</comment>
<dbReference type="GO" id="GO:0006397">
    <property type="term" value="P:mRNA processing"/>
    <property type="evidence" value="ECO:0007669"/>
    <property type="project" value="UniProtKB-KW"/>
</dbReference>
<accession>A0A168JRS7</accession>
<evidence type="ECO:0000256" key="2">
    <source>
        <dbReference type="ARBA" id="ARBA00010912"/>
    </source>
</evidence>
<dbReference type="Pfam" id="PF04928">
    <property type="entry name" value="PAP_central"/>
    <property type="match status" value="1"/>
</dbReference>
<feature type="domain" description="Poly(A) polymerase central" evidence="12">
    <location>
        <begin position="778"/>
        <end position="858"/>
    </location>
</feature>
<evidence type="ECO:0000256" key="7">
    <source>
        <dbReference type="ARBA" id="ARBA00022840"/>
    </source>
</evidence>
<dbReference type="GO" id="GO:0005524">
    <property type="term" value="F:ATP binding"/>
    <property type="evidence" value="ECO:0007669"/>
    <property type="project" value="UniProtKB-KW"/>
</dbReference>
<feature type="domain" description="MJ1316 RNA cyclic group end recognition" evidence="11">
    <location>
        <begin position="1141"/>
        <end position="1211"/>
    </location>
</feature>
<evidence type="ECO:0000313" key="13">
    <source>
        <dbReference type="EMBL" id="OAA80794.1"/>
    </source>
</evidence>
<dbReference type="Proteomes" id="UP000076881">
    <property type="component" value="Unassembled WGS sequence"/>
</dbReference>
<evidence type="ECO:0000259" key="12">
    <source>
        <dbReference type="Pfam" id="PF04928"/>
    </source>
</evidence>
<dbReference type="SUPFAM" id="SSF55003">
    <property type="entry name" value="PAP/Archaeal CCA-adding enzyme, C-terminal domain"/>
    <property type="match status" value="1"/>
</dbReference>
<dbReference type="SUPFAM" id="SSF81301">
    <property type="entry name" value="Nucleotidyltransferase"/>
    <property type="match status" value="1"/>
</dbReference>
<proteinExistence type="inferred from homology"/>
<sequence length="1238" mass="136436">MESKIDSTSPSKFGAPSHDTALCIIPPQSLWPAINRLRSLNDKAYAKWPPHINLAYPFVHPDLVADAANILLQLDLSDILPLRASITDADAFVHDKHNTLYLKPDAATATDLHELVNMVRAGLGWQTQSIYNPHLTVGQSEDADSDTHKFLLRKARLLTPMSWDVAHLAIMVRDTTPDAADGLRRMKLLKSIDIGSKSLVSMTLPQDEFLSADKNEHSQTSKAYTQPAYHFDISTKSWKALDSSSLEPSSGPLSNLIVASYNVLSEFQWPPDTSRNSTLISNLLSRRAEADILVLEEVSDHFLPDLLRNDDFCAKYSYSTHGPPDRPEIGPLPSLLNIVILSKFPLSWEYLPLQRRHKGSAVATFPTVSFHDSLSDSNTKPLVVAGCHFSQGLTDGALSSKKVEVLRLQRHLAEKYGKHPCIIAGDFNVTTSSYAIDMSQRSGALSTNGRQCLNDIHDMLSNTEFHDVWLATKIAAGESSEVSLTNEAVMNLFEGEQGATFNPLENKLAEKLVGGGADKRPQRYDRILCSAQLPLRPIAFNMFGKDLMTQIADGSQVHASDHWGIRCLFTENAQTGVAKGILDRVKPIELTEAAPSLGGFEDLKQTLLSHGYLPTESDEAVRKQAISLLESVLLGSDQTRPDPEGRTSVGLVLVPVGSFGLGVWMSSSDVDCLCIGTISSKTFFRMALQRLRKASDRGIRVLRKVLANTGTMLELQILGIKFDLQYCAATSIFEKFPGVMNLPSGHSEFALPVQTLAKLKPARDMYYLLRSIPDLAKFRVAFLLIKAWANSRGIYGARFGLLGGIHITVLLVPICKQLATLSRNVSTTDILTTFFSHYANFDWDSQVVLDPFFHKELRYHRTSREPFCLLGWHAPALNTAMTASTPTVKSIAAEISKTNSLFSHPGATWDTVLGPVGAAASGVQDFLQSFKSYVKIDARFWGSSPSSGRKFLGWLESRCVAVLVDMNRKAPALLPRLWPGRFIDAPITDTAADAEYQGFNLIGLSWNNNDNGGGKDDTKATKTALEGLLRDFETRMRSDARFYDAASCWMAASVVNASDVASAVLDPGYLDGIDAAFDDFDDEYDSDDEDEEEADDDDFKPDSNDEEPGSSRAAAKSRRATTRPAKLNVPTSAKPEGMGKFRPAADVLSRLRWDRALDAADFIVGFEDRFAGAQEKALALWKTEQTDEEFIPQHRILYFKRRSDGRVVWERKTRIDRVFGSGVVPADSTLSSSQGSIA</sequence>
<dbReference type="OrthoDB" id="10263155at2759"/>
<dbReference type="InterPro" id="IPR036691">
    <property type="entry name" value="Endo/exonu/phosph_ase_sf"/>
</dbReference>